<dbReference type="RefSeq" id="WP_013325516.1">
    <property type="nucleotide sequence ID" value="NC_014502.1"/>
</dbReference>
<name>E0UN59_GLOV7</name>
<dbReference type="Proteomes" id="UP000008206">
    <property type="component" value="Plasmid Cy782203"/>
</dbReference>
<dbReference type="KEGG" id="cyj:Cyan7822_6708"/>
<dbReference type="EMBL" id="CP002201">
    <property type="protein sequence ID" value="ADN18389.1"/>
    <property type="molecule type" value="Genomic_DNA"/>
</dbReference>
<geneLocation type="plasmid" evidence="1 2">
    <name>Cy782203</name>
</geneLocation>
<dbReference type="OrthoDB" id="9833206at2"/>
<evidence type="ECO:0000313" key="1">
    <source>
        <dbReference type="EMBL" id="ADN18389.1"/>
    </source>
</evidence>
<sequence length="106" mass="12308">MARSHKEPDDIEQWLAPLSPIELDQFCRRWTPLIYNVNPGNPKYAILSIRLIAKITLKSEKTAKNWFYSSQRVPEDIKKYLGAVDALWRISLTINKIVPSLENPED</sequence>
<reference evidence="2" key="1">
    <citation type="journal article" date="2011" name="MBio">
        <title>Novel metabolic attributes of the genus Cyanothece, comprising a group of unicellular nitrogen-fixing Cyanobacteria.</title>
        <authorList>
            <person name="Bandyopadhyay A."/>
            <person name="Elvitigala T."/>
            <person name="Welsh E."/>
            <person name="Stockel J."/>
            <person name="Liberton M."/>
            <person name="Min H."/>
            <person name="Sherman L.A."/>
            <person name="Pakrasi H.B."/>
        </authorList>
    </citation>
    <scope>NUCLEOTIDE SEQUENCE [LARGE SCALE GENOMIC DNA]</scope>
    <source>
        <strain evidence="2">PCC 7822</strain>
        <plasmid evidence="2">Cy782203</plasmid>
    </source>
</reference>
<evidence type="ECO:0000313" key="2">
    <source>
        <dbReference type="Proteomes" id="UP000008206"/>
    </source>
</evidence>
<accession>E0UN59</accession>
<proteinExistence type="predicted"/>
<keyword evidence="2" id="KW-1185">Reference proteome</keyword>
<keyword evidence="1" id="KW-0614">Plasmid</keyword>
<dbReference type="HOGENOM" id="CLU_2315607_0_0_3"/>
<protein>
    <submittedName>
        <fullName evidence="1">Uncharacterized protein</fullName>
    </submittedName>
</protein>
<gene>
    <name evidence="1" type="ordered locus">Cyan7822_6708</name>
</gene>
<organism evidence="1 2">
    <name type="scientific">Gloeothece verrucosa (strain PCC 7822)</name>
    <name type="common">Cyanothece sp. (strain PCC 7822)</name>
    <dbReference type="NCBI Taxonomy" id="497965"/>
    <lineage>
        <taxon>Bacteria</taxon>
        <taxon>Bacillati</taxon>
        <taxon>Cyanobacteriota</taxon>
        <taxon>Cyanophyceae</taxon>
        <taxon>Oscillatoriophycideae</taxon>
        <taxon>Chroococcales</taxon>
        <taxon>Aphanothecaceae</taxon>
        <taxon>Gloeothece</taxon>
        <taxon>Gloeothece verrucosa</taxon>
    </lineage>
</organism>
<dbReference type="AlphaFoldDB" id="E0UN59"/>